<evidence type="ECO:0000256" key="2">
    <source>
        <dbReference type="PIRSR" id="PIRSR640198-1"/>
    </source>
</evidence>
<dbReference type="Pfam" id="PF02661">
    <property type="entry name" value="Fic"/>
    <property type="match status" value="1"/>
</dbReference>
<dbReference type="SUPFAM" id="SSF140931">
    <property type="entry name" value="Fic-like"/>
    <property type="match status" value="1"/>
</dbReference>
<dbReference type="InterPro" id="IPR026287">
    <property type="entry name" value="SoFic-like"/>
</dbReference>
<organism evidence="5 6">
    <name type="scientific">Candidatus Onthousia faecipullorum</name>
    <dbReference type="NCBI Taxonomy" id="2840887"/>
    <lineage>
        <taxon>Bacteria</taxon>
        <taxon>Bacillati</taxon>
        <taxon>Bacillota</taxon>
        <taxon>Bacilli</taxon>
        <taxon>Candidatus Onthousia</taxon>
    </lineage>
</organism>
<feature type="binding site" evidence="3">
    <location>
        <begin position="234"/>
        <end position="235"/>
    </location>
    <ligand>
        <name>ATP</name>
        <dbReference type="ChEBI" id="CHEBI:30616"/>
    </ligand>
</feature>
<dbReference type="InterPro" id="IPR036597">
    <property type="entry name" value="Fido-like_dom_sf"/>
</dbReference>
<dbReference type="PANTHER" id="PTHR13504">
    <property type="entry name" value="FIDO DOMAIN-CONTAINING PROTEIN DDB_G0283145"/>
    <property type="match status" value="1"/>
</dbReference>
<dbReference type="InterPro" id="IPR036390">
    <property type="entry name" value="WH_DNA-bd_sf"/>
</dbReference>
<evidence type="ECO:0000256" key="3">
    <source>
        <dbReference type="PIRSR" id="PIRSR640198-2"/>
    </source>
</evidence>
<dbReference type="Pfam" id="PF13784">
    <property type="entry name" value="Fic_N"/>
    <property type="match status" value="1"/>
</dbReference>
<feature type="binding site" evidence="1">
    <location>
        <position position="193"/>
    </location>
    <ligand>
        <name>ATP</name>
        <dbReference type="ChEBI" id="CHEBI:30616"/>
    </ligand>
</feature>
<evidence type="ECO:0000259" key="4">
    <source>
        <dbReference type="PROSITE" id="PS51459"/>
    </source>
</evidence>
<proteinExistence type="predicted"/>
<dbReference type="InterPro" id="IPR040198">
    <property type="entry name" value="Fido_containing"/>
</dbReference>
<feature type="active site" evidence="2">
    <location>
        <position position="193"/>
    </location>
</feature>
<evidence type="ECO:0000313" key="6">
    <source>
        <dbReference type="Proteomes" id="UP000886833"/>
    </source>
</evidence>
<accession>A0A9D1KC74</accession>
<feature type="binding site" evidence="1">
    <location>
        <begin position="198"/>
        <end position="204"/>
    </location>
    <ligand>
        <name>ATP</name>
        <dbReference type="ChEBI" id="CHEBI:30616"/>
    </ligand>
</feature>
<reference evidence="5" key="1">
    <citation type="submission" date="2020-10" db="EMBL/GenBank/DDBJ databases">
        <authorList>
            <person name="Gilroy R."/>
        </authorList>
    </citation>
    <scope>NUCLEOTIDE SEQUENCE</scope>
    <source>
        <strain evidence="5">CHK195-26880</strain>
    </source>
</reference>
<dbReference type="PANTHER" id="PTHR13504:SF38">
    <property type="entry name" value="FIDO DOMAIN-CONTAINING PROTEIN"/>
    <property type="match status" value="1"/>
</dbReference>
<sequence>MEPIKVEMLPIKYNIDKELLNLISEANEKYGEYKSNLKNSQFDSKFFLDSIILSESLKSTQIEGTQISQDEMYYLKYMPKTDDNLEIQNLKKVIEYAKDYLKQGKIDIKFVNSIHRILLDSVRGNEKEPGKIRDVQNWVGPKGCTIEEAIFVPPIPEEVPILLDNLFKYMNDAYIDPIFINMAISHSQFETIHAYRDGNGRLGRALIPIQLAILTEDEPILFLSEIIELYKPSYYRYLNESRKGNMLGFIKFFLQCIIDQCNNYIAKINRIKQIYNKDMETIKKINGNTIYRIMPVIMKQVVFTKKEVAEESRVSRNTVSTIIDKLVDMGILVQDSTYAKLSYRYDAIYNVFVGKEL</sequence>
<dbReference type="InterPro" id="IPR036388">
    <property type="entry name" value="WH-like_DNA-bd_sf"/>
</dbReference>
<dbReference type="InterPro" id="IPR025758">
    <property type="entry name" value="Fic/DOC_N"/>
</dbReference>
<gene>
    <name evidence="5" type="ORF">IAB59_05150</name>
</gene>
<dbReference type="Gene3D" id="1.10.3290.10">
    <property type="entry name" value="Fido-like domain"/>
    <property type="match status" value="1"/>
</dbReference>
<dbReference type="Proteomes" id="UP000886833">
    <property type="component" value="Unassembled WGS sequence"/>
</dbReference>
<dbReference type="InterPro" id="IPR003812">
    <property type="entry name" value="Fido"/>
</dbReference>
<feature type="binding site" evidence="1">
    <location>
        <position position="234"/>
    </location>
    <ligand>
        <name>ATP</name>
        <dbReference type="ChEBI" id="CHEBI:30616"/>
    </ligand>
</feature>
<evidence type="ECO:0000313" key="5">
    <source>
        <dbReference type="EMBL" id="HIT37841.1"/>
    </source>
</evidence>
<dbReference type="SUPFAM" id="SSF46785">
    <property type="entry name" value="Winged helix' DNA-binding domain"/>
    <property type="match status" value="1"/>
</dbReference>
<evidence type="ECO:0000256" key="1">
    <source>
        <dbReference type="PIRSR" id="PIRSR038925-1"/>
    </source>
</evidence>
<name>A0A9D1KC74_9FIRM</name>
<comment type="caution">
    <text evidence="5">The sequence shown here is derived from an EMBL/GenBank/DDBJ whole genome shotgun (WGS) entry which is preliminary data.</text>
</comment>
<dbReference type="AlphaFoldDB" id="A0A9D1KC74"/>
<dbReference type="Gene3D" id="1.10.10.10">
    <property type="entry name" value="Winged helix-like DNA-binding domain superfamily/Winged helix DNA-binding domain"/>
    <property type="match status" value="1"/>
</dbReference>
<dbReference type="PIRSF" id="PIRSF038925">
    <property type="entry name" value="AMP-prot_trans"/>
    <property type="match status" value="1"/>
</dbReference>
<feature type="domain" description="Fido" evidence="4">
    <location>
        <begin position="106"/>
        <end position="255"/>
    </location>
</feature>
<reference evidence="5" key="2">
    <citation type="journal article" date="2021" name="PeerJ">
        <title>Extensive microbial diversity within the chicken gut microbiome revealed by metagenomics and culture.</title>
        <authorList>
            <person name="Gilroy R."/>
            <person name="Ravi A."/>
            <person name="Getino M."/>
            <person name="Pursley I."/>
            <person name="Horton D.L."/>
            <person name="Alikhan N.F."/>
            <person name="Baker D."/>
            <person name="Gharbi K."/>
            <person name="Hall N."/>
            <person name="Watson M."/>
            <person name="Adriaenssens E.M."/>
            <person name="Foster-Nyarko E."/>
            <person name="Jarju S."/>
            <person name="Secka A."/>
            <person name="Antonio M."/>
            <person name="Oren A."/>
            <person name="Chaudhuri R.R."/>
            <person name="La Ragione R."/>
            <person name="Hildebrand F."/>
            <person name="Pallen M.J."/>
        </authorList>
    </citation>
    <scope>NUCLEOTIDE SEQUENCE</scope>
    <source>
        <strain evidence="5">CHK195-26880</strain>
    </source>
</reference>
<feature type="binding site" evidence="3">
    <location>
        <begin position="197"/>
        <end position="204"/>
    </location>
    <ligand>
        <name>ATP</name>
        <dbReference type="ChEBI" id="CHEBI:30616"/>
    </ligand>
</feature>
<keyword evidence="1" id="KW-0547">Nucleotide-binding</keyword>
<dbReference type="EMBL" id="DVKQ01000064">
    <property type="protein sequence ID" value="HIT37841.1"/>
    <property type="molecule type" value="Genomic_DNA"/>
</dbReference>
<dbReference type="PROSITE" id="PS51459">
    <property type="entry name" value="FIDO"/>
    <property type="match status" value="1"/>
</dbReference>
<keyword evidence="1" id="KW-0067">ATP-binding</keyword>
<feature type="binding site" evidence="1">
    <location>
        <position position="63"/>
    </location>
    <ligand>
        <name>ATP</name>
        <dbReference type="ChEBI" id="CHEBI:30616"/>
    </ligand>
</feature>
<protein>
    <submittedName>
        <fullName evidence="5">Fic family protein</fullName>
    </submittedName>
</protein>
<dbReference type="GO" id="GO:0005524">
    <property type="term" value="F:ATP binding"/>
    <property type="evidence" value="ECO:0007669"/>
    <property type="project" value="UniProtKB-KW"/>
</dbReference>